<organism evidence="5 6">
    <name type="scientific">Glycomyces buryatensis</name>
    <dbReference type="NCBI Taxonomy" id="2570927"/>
    <lineage>
        <taxon>Bacteria</taxon>
        <taxon>Bacillati</taxon>
        <taxon>Actinomycetota</taxon>
        <taxon>Actinomycetes</taxon>
        <taxon>Glycomycetales</taxon>
        <taxon>Glycomycetaceae</taxon>
        <taxon>Glycomyces</taxon>
    </lineage>
</organism>
<accession>A0A4V4HRW0</accession>
<name>A0A4V4HRW0_9ACTN</name>
<dbReference type="PANTHER" id="PTHR42756:SF1">
    <property type="entry name" value="TRANSCRIPTIONAL REPRESSOR OF EMRAB OPERON"/>
    <property type="match status" value="1"/>
</dbReference>
<dbReference type="Gene3D" id="1.10.10.10">
    <property type="entry name" value="Winged helix-like DNA-binding domain superfamily/Winged helix DNA-binding domain"/>
    <property type="match status" value="1"/>
</dbReference>
<dbReference type="PROSITE" id="PS50995">
    <property type="entry name" value="HTH_MARR_2"/>
    <property type="match status" value="1"/>
</dbReference>
<feature type="domain" description="HTH marR-type" evidence="4">
    <location>
        <begin position="27"/>
        <end position="162"/>
    </location>
</feature>
<keyword evidence="3" id="KW-0804">Transcription</keyword>
<dbReference type="SUPFAM" id="SSF46785">
    <property type="entry name" value="Winged helix' DNA-binding domain"/>
    <property type="match status" value="1"/>
</dbReference>
<evidence type="ECO:0000259" key="4">
    <source>
        <dbReference type="PROSITE" id="PS50995"/>
    </source>
</evidence>
<proteinExistence type="predicted"/>
<dbReference type="SMART" id="SM00347">
    <property type="entry name" value="HTH_MARR"/>
    <property type="match status" value="1"/>
</dbReference>
<evidence type="ECO:0000313" key="5">
    <source>
        <dbReference type="EMBL" id="THV39466.1"/>
    </source>
</evidence>
<dbReference type="PANTHER" id="PTHR42756">
    <property type="entry name" value="TRANSCRIPTIONAL REGULATOR, MARR"/>
    <property type="match status" value="1"/>
</dbReference>
<keyword evidence="6" id="KW-1185">Reference proteome</keyword>
<gene>
    <name evidence="5" type="ORF">FAB82_17780</name>
</gene>
<reference evidence="6" key="1">
    <citation type="submission" date="2019-04" db="EMBL/GenBank/DDBJ databases">
        <title>Nocardioides xinjiangensis sp. nov.</title>
        <authorList>
            <person name="Liu S."/>
        </authorList>
    </citation>
    <scope>NUCLEOTIDE SEQUENCE [LARGE SCALE GENOMIC DNA]</scope>
    <source>
        <strain evidence="6">18</strain>
    </source>
</reference>
<evidence type="ECO:0000256" key="3">
    <source>
        <dbReference type="ARBA" id="ARBA00023163"/>
    </source>
</evidence>
<dbReference type="AlphaFoldDB" id="A0A4V4HRW0"/>
<evidence type="ECO:0000313" key="6">
    <source>
        <dbReference type="Proteomes" id="UP000308760"/>
    </source>
</evidence>
<protein>
    <submittedName>
        <fullName evidence="5">MarR family transcriptional regulator</fullName>
    </submittedName>
</protein>
<dbReference type="InterPro" id="IPR036390">
    <property type="entry name" value="WH_DNA-bd_sf"/>
</dbReference>
<comment type="caution">
    <text evidence="5">The sequence shown here is derived from an EMBL/GenBank/DDBJ whole genome shotgun (WGS) entry which is preliminary data.</text>
</comment>
<dbReference type="Proteomes" id="UP000308760">
    <property type="component" value="Unassembled WGS sequence"/>
</dbReference>
<dbReference type="OrthoDB" id="3237509at2"/>
<dbReference type="GO" id="GO:0003700">
    <property type="term" value="F:DNA-binding transcription factor activity"/>
    <property type="evidence" value="ECO:0007669"/>
    <property type="project" value="InterPro"/>
</dbReference>
<dbReference type="InterPro" id="IPR036388">
    <property type="entry name" value="WH-like_DNA-bd_sf"/>
</dbReference>
<evidence type="ECO:0000256" key="1">
    <source>
        <dbReference type="ARBA" id="ARBA00023015"/>
    </source>
</evidence>
<dbReference type="PRINTS" id="PR00598">
    <property type="entry name" value="HTHMARR"/>
</dbReference>
<dbReference type="GO" id="GO:0003677">
    <property type="term" value="F:DNA binding"/>
    <property type="evidence" value="ECO:0007669"/>
    <property type="project" value="UniProtKB-KW"/>
</dbReference>
<reference evidence="5 6" key="2">
    <citation type="submission" date="2019-05" db="EMBL/GenBank/DDBJ databases">
        <title>Glycomyces buryatensis sp. nov.</title>
        <authorList>
            <person name="Nikitina E."/>
        </authorList>
    </citation>
    <scope>NUCLEOTIDE SEQUENCE [LARGE SCALE GENOMIC DNA]</scope>
    <source>
        <strain evidence="5 6">18</strain>
    </source>
</reference>
<evidence type="ECO:0000256" key="2">
    <source>
        <dbReference type="ARBA" id="ARBA00023125"/>
    </source>
</evidence>
<keyword evidence="2" id="KW-0238">DNA-binding</keyword>
<keyword evidence="1" id="KW-0805">Transcription regulation</keyword>
<dbReference type="InterPro" id="IPR000835">
    <property type="entry name" value="HTH_MarR-typ"/>
</dbReference>
<dbReference type="EMBL" id="STGY01000066">
    <property type="protein sequence ID" value="THV39466.1"/>
    <property type="molecule type" value="Genomic_DNA"/>
</dbReference>
<dbReference type="Pfam" id="PF12802">
    <property type="entry name" value="MarR_2"/>
    <property type="match status" value="1"/>
</dbReference>
<dbReference type="RefSeq" id="WP_136535884.1">
    <property type="nucleotide sequence ID" value="NZ_STGY01000066.1"/>
</dbReference>
<sequence length="170" mass="18742">MSAMNEDAVDRIVAQWRREMPDLELDAMAAFGRIHRVSRKVGDRNHAAFAEFGIGRNEFDVLASLRRSGEPFTLSPKQIGASLMLSSGGLTGRLDKLESAGFVERLPDPSDRRGLKIRLTEAGREAVEGALRAELVILEDALSELDAKERKDLGALLRKLHAGFEDQPFG</sequence>